<dbReference type="EMBL" id="LR798288">
    <property type="protein sequence ID" value="CAB5221064.1"/>
    <property type="molecule type" value="Genomic_DNA"/>
</dbReference>
<protein>
    <submittedName>
        <fullName evidence="2">Uncharacterized protein</fullName>
    </submittedName>
</protein>
<keyword evidence="1" id="KW-1133">Transmembrane helix</keyword>
<gene>
    <name evidence="2" type="ORF">UFOVP247_77</name>
</gene>
<evidence type="ECO:0000313" key="2">
    <source>
        <dbReference type="EMBL" id="CAB5221064.1"/>
    </source>
</evidence>
<keyword evidence="1" id="KW-0472">Membrane</keyword>
<feature type="transmembrane region" description="Helical" evidence="1">
    <location>
        <begin position="6"/>
        <end position="25"/>
    </location>
</feature>
<evidence type="ECO:0000256" key="1">
    <source>
        <dbReference type="SAM" id="Phobius"/>
    </source>
</evidence>
<accession>A0A6J7WYB5</accession>
<proteinExistence type="predicted"/>
<sequence>MMTLENIYAALFYTTLMFIVSMYYYTKGKESGIRETIQVFHAHEPAALIRMRDTIRKNFGLEETDV</sequence>
<organism evidence="2">
    <name type="scientific">uncultured Caudovirales phage</name>
    <dbReference type="NCBI Taxonomy" id="2100421"/>
    <lineage>
        <taxon>Viruses</taxon>
        <taxon>Duplodnaviria</taxon>
        <taxon>Heunggongvirae</taxon>
        <taxon>Uroviricota</taxon>
        <taxon>Caudoviricetes</taxon>
        <taxon>Peduoviridae</taxon>
        <taxon>Maltschvirus</taxon>
        <taxon>Maltschvirus maltsch</taxon>
    </lineage>
</organism>
<reference evidence="2" key="1">
    <citation type="submission" date="2020-05" db="EMBL/GenBank/DDBJ databases">
        <authorList>
            <person name="Chiriac C."/>
            <person name="Salcher M."/>
            <person name="Ghai R."/>
            <person name="Kavagutti S V."/>
        </authorList>
    </citation>
    <scope>NUCLEOTIDE SEQUENCE</scope>
</reference>
<name>A0A6J7WYB5_9CAUD</name>
<keyword evidence="1" id="KW-0812">Transmembrane</keyword>